<dbReference type="PANTHER" id="PTHR45266">
    <property type="entry name" value="OXALOACETATE DECARBOXYLASE ALPHA CHAIN"/>
    <property type="match status" value="1"/>
</dbReference>
<dbReference type="InterPro" id="IPR050709">
    <property type="entry name" value="Biotin_Carboxyl_Carrier/Decarb"/>
</dbReference>
<dbReference type="PROSITE" id="PS00188">
    <property type="entry name" value="BIOTIN"/>
    <property type="match status" value="1"/>
</dbReference>
<proteinExistence type="predicted"/>
<reference evidence="3" key="1">
    <citation type="submission" date="2020-02" db="EMBL/GenBank/DDBJ databases">
        <authorList>
            <person name="Meier V. D."/>
        </authorList>
    </citation>
    <scope>NUCLEOTIDE SEQUENCE</scope>
    <source>
        <strain evidence="3">AVDCRST_MAG74</strain>
    </source>
</reference>
<dbReference type="InterPro" id="IPR000089">
    <property type="entry name" value="Biotin_lipoyl"/>
</dbReference>
<dbReference type="EMBL" id="CADCUR010000105">
    <property type="protein sequence ID" value="CAA9395343.1"/>
    <property type="molecule type" value="Genomic_DNA"/>
</dbReference>
<dbReference type="FunFam" id="2.40.50.100:FF:000003">
    <property type="entry name" value="Acetyl-CoA carboxylase biotin carboxyl carrier protein"/>
    <property type="match status" value="1"/>
</dbReference>
<evidence type="ECO:0000256" key="1">
    <source>
        <dbReference type="ARBA" id="ARBA00023267"/>
    </source>
</evidence>
<dbReference type="Gene3D" id="2.40.50.100">
    <property type="match status" value="1"/>
</dbReference>
<gene>
    <name evidence="3" type="ORF">AVDCRST_MAG74-1983</name>
</gene>
<keyword evidence="1" id="KW-0092">Biotin</keyword>
<dbReference type="PANTHER" id="PTHR45266:SF3">
    <property type="entry name" value="OXALOACETATE DECARBOXYLASE ALPHA CHAIN"/>
    <property type="match status" value="1"/>
</dbReference>
<dbReference type="InterPro" id="IPR001882">
    <property type="entry name" value="Biotin_BS"/>
</dbReference>
<accession>A0A6J4NR30</accession>
<dbReference type="InterPro" id="IPR011053">
    <property type="entry name" value="Single_hybrid_motif"/>
</dbReference>
<dbReference type="CDD" id="cd06850">
    <property type="entry name" value="biotinyl_domain"/>
    <property type="match status" value="1"/>
</dbReference>
<dbReference type="PROSITE" id="PS50968">
    <property type="entry name" value="BIOTINYL_LIPOYL"/>
    <property type="match status" value="1"/>
</dbReference>
<name>A0A6J4NR30_9BACT</name>
<organism evidence="3">
    <name type="scientific">uncultured Pyrinomonadaceae bacterium</name>
    <dbReference type="NCBI Taxonomy" id="2283094"/>
    <lineage>
        <taxon>Bacteria</taxon>
        <taxon>Pseudomonadati</taxon>
        <taxon>Acidobacteriota</taxon>
        <taxon>Blastocatellia</taxon>
        <taxon>Blastocatellales</taxon>
        <taxon>Pyrinomonadaceae</taxon>
        <taxon>environmental samples</taxon>
    </lineage>
</organism>
<dbReference type="Pfam" id="PF00364">
    <property type="entry name" value="Biotin_lipoyl"/>
    <property type="match status" value="1"/>
</dbReference>
<evidence type="ECO:0000259" key="2">
    <source>
        <dbReference type="PROSITE" id="PS50968"/>
    </source>
</evidence>
<protein>
    <recommendedName>
        <fullName evidence="2">Lipoyl-binding domain-containing protein</fullName>
    </recommendedName>
</protein>
<dbReference type="SUPFAM" id="SSF51230">
    <property type="entry name" value="Single hybrid motif"/>
    <property type="match status" value="1"/>
</dbReference>
<dbReference type="AlphaFoldDB" id="A0A6J4NR30"/>
<feature type="domain" description="Lipoyl-binding" evidence="2">
    <location>
        <begin position="111"/>
        <end position="186"/>
    </location>
</feature>
<evidence type="ECO:0000313" key="3">
    <source>
        <dbReference type="EMBL" id="CAA9395343.1"/>
    </source>
</evidence>
<sequence>MNKTRFLFIPHPLSFISMKLVAELNQKKHTVQITRGDGLNLTAEIDGRVYELEASEPEPNVYLFKHANRIYQIFVSPNEKSGESYQASVGNYDYEIKIIDPKRLRGSGASAGQAEGASEIKTAMPGKVVRVLTEVGADVKTGDGVIIVEAMKMQNEMKSPKDGTVKEIRYPEGATVNAGDILAVIE</sequence>